<keyword evidence="2" id="KW-1185">Reference proteome</keyword>
<protein>
    <submittedName>
        <fullName evidence="1">Uncharacterized protein</fullName>
    </submittedName>
</protein>
<dbReference type="Proteomes" id="UP000005408">
    <property type="component" value="Unassembled WGS sequence"/>
</dbReference>
<dbReference type="AlphaFoldDB" id="A0A8W8JRL0"/>
<evidence type="ECO:0000313" key="2">
    <source>
        <dbReference type="Proteomes" id="UP000005408"/>
    </source>
</evidence>
<dbReference type="EnsemblMetazoa" id="G20717.1">
    <property type="protein sequence ID" value="G20717.1:cds"/>
    <property type="gene ID" value="G20717"/>
</dbReference>
<proteinExistence type="predicted"/>
<evidence type="ECO:0000313" key="1">
    <source>
        <dbReference type="EnsemblMetazoa" id="G20717.1:cds"/>
    </source>
</evidence>
<name>A0A8W8JRL0_MAGGI</name>
<reference evidence="1" key="1">
    <citation type="submission" date="2022-08" db="UniProtKB">
        <authorList>
            <consortium name="EnsemblMetazoa"/>
        </authorList>
    </citation>
    <scope>IDENTIFICATION</scope>
    <source>
        <strain evidence="1">05x7-T-G4-1.051#20</strain>
    </source>
</reference>
<sequence>MVRQTASGDRERITKEQFTKAGKELLKLYDESSQQEYYFKLFASGKDHLSKEDALQMVKVSYALTLSATMIPYSKGSNDDALFEGIVQGMFGINERVTFQDFTSWSKKNSPHLFCGVHNWVYQILTGSKMPSELEAAKVPQLERFVEDKYTMSMGMLWMLTTVIPQSYTHNPEEKKEKQKTSEKNPLLNSYHLIMKLVGVQSNL</sequence>
<accession>A0A8W8JRL0</accession>
<organism evidence="1 2">
    <name type="scientific">Magallana gigas</name>
    <name type="common">Pacific oyster</name>
    <name type="synonym">Crassostrea gigas</name>
    <dbReference type="NCBI Taxonomy" id="29159"/>
    <lineage>
        <taxon>Eukaryota</taxon>
        <taxon>Metazoa</taxon>
        <taxon>Spiralia</taxon>
        <taxon>Lophotrochozoa</taxon>
        <taxon>Mollusca</taxon>
        <taxon>Bivalvia</taxon>
        <taxon>Autobranchia</taxon>
        <taxon>Pteriomorphia</taxon>
        <taxon>Ostreida</taxon>
        <taxon>Ostreoidea</taxon>
        <taxon>Ostreidae</taxon>
        <taxon>Magallana</taxon>
    </lineage>
</organism>